<reference evidence="1 2" key="1">
    <citation type="submission" date="2017-05" db="EMBL/GenBank/DDBJ databases">
        <authorList>
            <person name="Varghese N."/>
            <person name="Submissions S."/>
        </authorList>
    </citation>
    <scope>NUCLEOTIDE SEQUENCE [LARGE SCALE GENOMIC DNA]</scope>
    <source>
        <strain evidence="1 2">DSM 26001</strain>
    </source>
</reference>
<proteinExistence type="predicted"/>
<dbReference type="EMBL" id="FXUL01000022">
    <property type="protein sequence ID" value="SMP75354.1"/>
    <property type="molecule type" value="Genomic_DNA"/>
</dbReference>
<evidence type="ECO:0000313" key="2">
    <source>
        <dbReference type="Proteomes" id="UP001158049"/>
    </source>
</evidence>
<organism evidence="1 2">
    <name type="scientific">Noviherbaspirillum suwonense</name>
    <dbReference type="NCBI Taxonomy" id="1224511"/>
    <lineage>
        <taxon>Bacteria</taxon>
        <taxon>Pseudomonadati</taxon>
        <taxon>Pseudomonadota</taxon>
        <taxon>Betaproteobacteria</taxon>
        <taxon>Burkholderiales</taxon>
        <taxon>Oxalobacteraceae</taxon>
        <taxon>Noviherbaspirillum</taxon>
    </lineage>
</organism>
<dbReference type="Proteomes" id="UP001158049">
    <property type="component" value="Unassembled WGS sequence"/>
</dbReference>
<sequence>MATALPDKLTHLKAMPGGRPNLTGNEALEAWCNVIANVHC</sequence>
<keyword evidence="2" id="KW-1185">Reference proteome</keyword>
<name>A0ABY1QMH3_9BURK</name>
<comment type="caution">
    <text evidence="1">The sequence shown here is derived from an EMBL/GenBank/DDBJ whole genome shotgun (WGS) entry which is preliminary data.</text>
</comment>
<gene>
    <name evidence="1" type="ORF">SAMN06295970_12278</name>
</gene>
<evidence type="ECO:0000313" key="1">
    <source>
        <dbReference type="EMBL" id="SMP75354.1"/>
    </source>
</evidence>
<accession>A0ABY1QMH3</accession>
<protein>
    <submittedName>
        <fullName evidence="1">Uncharacterized protein</fullName>
    </submittedName>
</protein>